<dbReference type="Pfam" id="PF03466">
    <property type="entry name" value="LysR_substrate"/>
    <property type="match status" value="1"/>
</dbReference>
<dbReference type="RefSeq" id="WP_219499401.1">
    <property type="nucleotide sequence ID" value="NZ_JAHXDN010000001.1"/>
</dbReference>
<dbReference type="InterPro" id="IPR000847">
    <property type="entry name" value="LysR_HTH_N"/>
</dbReference>
<evidence type="ECO:0000313" key="5">
    <source>
        <dbReference type="EMBL" id="MBW4707012.1"/>
    </source>
</evidence>
<dbReference type="InterPro" id="IPR005119">
    <property type="entry name" value="LysR_subst-bd"/>
</dbReference>
<dbReference type="Pfam" id="PF00126">
    <property type="entry name" value="HTH_1"/>
    <property type="match status" value="1"/>
</dbReference>
<comment type="caution">
    <text evidence="5">The sequence shown here is derived from an EMBL/GenBank/DDBJ whole genome shotgun (WGS) entry which is preliminary data.</text>
</comment>
<evidence type="ECO:0000256" key="3">
    <source>
        <dbReference type="ARBA" id="ARBA00023163"/>
    </source>
</evidence>
<dbReference type="PANTHER" id="PTHR30427">
    <property type="entry name" value="TRANSCRIPTIONAL ACTIVATOR PROTEIN LYSR"/>
    <property type="match status" value="1"/>
</dbReference>
<protein>
    <submittedName>
        <fullName evidence="5">LysR family transcriptional regulator</fullName>
    </submittedName>
</protein>
<keyword evidence="1" id="KW-0805">Transcription regulation</keyword>
<keyword evidence="3" id="KW-0804">Transcription</keyword>
<gene>
    <name evidence="5" type="ORF">KX928_04340</name>
</gene>
<dbReference type="GO" id="GO:0003700">
    <property type="term" value="F:DNA-binding transcription factor activity"/>
    <property type="evidence" value="ECO:0007669"/>
    <property type="project" value="InterPro"/>
</dbReference>
<dbReference type="EMBL" id="JAHXDN010000001">
    <property type="protein sequence ID" value="MBW4707012.1"/>
    <property type="molecule type" value="Genomic_DNA"/>
</dbReference>
<name>A0A9X1FT78_9RHOB</name>
<evidence type="ECO:0000259" key="4">
    <source>
        <dbReference type="PROSITE" id="PS50931"/>
    </source>
</evidence>
<dbReference type="Proteomes" id="UP001138661">
    <property type="component" value="Unassembled WGS sequence"/>
</dbReference>
<sequence>MNFTQLNVFREVMESGSISQTAKKLGRTQPAISLAIKNLEKSLDIQLFERRGRRLIPVPEARYLMAEATEILDRMSTVSGTMKSLRNAQSGHLNLAAMPGPSAFIFPRFISNTIAGNGNFRITFSSRSSPQIRELASTQSIDFGFADFDDPVGKAPQYHAEIISAACFCAIHRDHPLARKSVVSLRDLHDEPMGTLHGNLPLSRKLALEFERAGAALNVVNASQFFLPLMPFISSGHCCSIVDPLTVVTEQELDIGKGKIRFIPLQTPIRYEYAILTPLYRPLSQFATRIKDSWIEELLTVLNDIEARPERL</sequence>
<reference evidence="5" key="1">
    <citation type="submission" date="2021-07" db="EMBL/GenBank/DDBJ databases">
        <title>Roseobacter insulae sp. nov., isolated from a tidal flat.</title>
        <authorList>
            <person name="Park S."/>
            <person name="Yoon J.-H."/>
        </authorList>
    </citation>
    <scope>NUCLEOTIDE SEQUENCE</scope>
    <source>
        <strain evidence="5">YSTF-M11</strain>
    </source>
</reference>
<dbReference type="PANTHER" id="PTHR30427:SF1">
    <property type="entry name" value="TRANSCRIPTIONAL ACTIVATOR PROTEIN LYSR"/>
    <property type="match status" value="1"/>
</dbReference>
<evidence type="ECO:0000256" key="2">
    <source>
        <dbReference type="ARBA" id="ARBA00023125"/>
    </source>
</evidence>
<dbReference type="PROSITE" id="PS50931">
    <property type="entry name" value="HTH_LYSR"/>
    <property type="match status" value="1"/>
</dbReference>
<dbReference type="AlphaFoldDB" id="A0A9X1FT78"/>
<evidence type="ECO:0000256" key="1">
    <source>
        <dbReference type="ARBA" id="ARBA00023015"/>
    </source>
</evidence>
<organism evidence="5 6">
    <name type="scientific">Roseobacter insulae</name>
    <dbReference type="NCBI Taxonomy" id="2859783"/>
    <lineage>
        <taxon>Bacteria</taxon>
        <taxon>Pseudomonadati</taxon>
        <taxon>Pseudomonadota</taxon>
        <taxon>Alphaproteobacteria</taxon>
        <taxon>Rhodobacterales</taxon>
        <taxon>Roseobacteraceae</taxon>
        <taxon>Roseobacter</taxon>
    </lineage>
</organism>
<dbReference type="GO" id="GO:0043565">
    <property type="term" value="F:sequence-specific DNA binding"/>
    <property type="evidence" value="ECO:0007669"/>
    <property type="project" value="TreeGrafter"/>
</dbReference>
<accession>A0A9X1FT78</accession>
<dbReference type="GO" id="GO:0010628">
    <property type="term" value="P:positive regulation of gene expression"/>
    <property type="evidence" value="ECO:0007669"/>
    <property type="project" value="TreeGrafter"/>
</dbReference>
<keyword evidence="6" id="KW-1185">Reference proteome</keyword>
<evidence type="ECO:0000313" key="6">
    <source>
        <dbReference type="Proteomes" id="UP001138661"/>
    </source>
</evidence>
<proteinExistence type="predicted"/>
<keyword evidence="2" id="KW-0238">DNA-binding</keyword>
<feature type="domain" description="HTH lysR-type" evidence="4">
    <location>
        <begin position="1"/>
        <end position="58"/>
    </location>
</feature>